<dbReference type="GO" id="GO:0006412">
    <property type="term" value="P:translation"/>
    <property type="evidence" value="ECO:0007669"/>
    <property type="project" value="UniProtKB-UniRule"/>
</dbReference>
<accession>A0A538STS0</accession>
<dbReference type="Gene3D" id="4.10.410.60">
    <property type="match status" value="1"/>
</dbReference>
<dbReference type="Pfam" id="PF01632">
    <property type="entry name" value="Ribosomal_L35p"/>
    <property type="match status" value="1"/>
</dbReference>
<dbReference type="GO" id="GO:0003735">
    <property type="term" value="F:structural constituent of ribosome"/>
    <property type="evidence" value="ECO:0007669"/>
    <property type="project" value="InterPro"/>
</dbReference>
<evidence type="ECO:0000313" key="8">
    <source>
        <dbReference type="Proteomes" id="UP000317716"/>
    </source>
</evidence>
<dbReference type="SUPFAM" id="SSF143034">
    <property type="entry name" value="L35p-like"/>
    <property type="match status" value="1"/>
</dbReference>
<dbReference type="PANTHER" id="PTHR33343:SF1">
    <property type="entry name" value="LARGE RIBOSOMAL SUBUNIT PROTEIN BL35M"/>
    <property type="match status" value="1"/>
</dbReference>
<dbReference type="EMBL" id="VBOS01000246">
    <property type="protein sequence ID" value="TMQ54802.1"/>
    <property type="molecule type" value="Genomic_DNA"/>
</dbReference>
<evidence type="ECO:0000256" key="6">
    <source>
        <dbReference type="RuleBase" id="RU000568"/>
    </source>
</evidence>
<organism evidence="7 8">
    <name type="scientific">Eiseniibacteriota bacterium</name>
    <dbReference type="NCBI Taxonomy" id="2212470"/>
    <lineage>
        <taxon>Bacteria</taxon>
        <taxon>Candidatus Eiseniibacteriota</taxon>
    </lineage>
</organism>
<dbReference type="InterPro" id="IPR018265">
    <property type="entry name" value="Ribosomal_bL35_CS"/>
</dbReference>
<keyword evidence="2 5" id="KW-0689">Ribosomal protein</keyword>
<name>A0A538STS0_UNCEI</name>
<dbReference type="GO" id="GO:0015934">
    <property type="term" value="C:large ribosomal subunit"/>
    <property type="evidence" value="ECO:0007669"/>
    <property type="project" value="TreeGrafter"/>
</dbReference>
<evidence type="ECO:0000313" key="7">
    <source>
        <dbReference type="EMBL" id="TMQ54802.1"/>
    </source>
</evidence>
<proteinExistence type="inferred from homology"/>
<reference evidence="7 8" key="1">
    <citation type="journal article" date="2019" name="Nat. Microbiol.">
        <title>Mediterranean grassland soil C-N compound turnover is dependent on rainfall and depth, and is mediated by genomically divergent microorganisms.</title>
        <authorList>
            <person name="Diamond S."/>
            <person name="Andeer P.F."/>
            <person name="Li Z."/>
            <person name="Crits-Christoph A."/>
            <person name="Burstein D."/>
            <person name="Anantharaman K."/>
            <person name="Lane K.R."/>
            <person name="Thomas B.C."/>
            <person name="Pan C."/>
            <person name="Northen T.R."/>
            <person name="Banfield J.F."/>
        </authorList>
    </citation>
    <scope>NUCLEOTIDE SEQUENCE [LARGE SCALE GENOMIC DNA]</scope>
    <source>
        <strain evidence="7">WS_2</strain>
    </source>
</reference>
<dbReference type="HAMAP" id="MF_00514">
    <property type="entry name" value="Ribosomal_bL35"/>
    <property type="match status" value="1"/>
</dbReference>
<evidence type="ECO:0000256" key="3">
    <source>
        <dbReference type="ARBA" id="ARBA00023274"/>
    </source>
</evidence>
<dbReference type="PRINTS" id="PR00064">
    <property type="entry name" value="RIBOSOMALL35"/>
</dbReference>
<evidence type="ECO:0000256" key="5">
    <source>
        <dbReference type="HAMAP-Rule" id="MF_00514"/>
    </source>
</evidence>
<comment type="caution">
    <text evidence="7">The sequence shown here is derived from an EMBL/GenBank/DDBJ whole genome shotgun (WGS) entry which is preliminary data.</text>
</comment>
<dbReference type="Proteomes" id="UP000317716">
    <property type="component" value="Unassembled WGS sequence"/>
</dbReference>
<dbReference type="InterPro" id="IPR021137">
    <property type="entry name" value="Ribosomal_bL35-like"/>
</dbReference>
<protein>
    <recommendedName>
        <fullName evidence="4 5">Large ribosomal subunit protein bL35</fullName>
    </recommendedName>
</protein>
<dbReference type="AlphaFoldDB" id="A0A538STS0"/>
<evidence type="ECO:0000256" key="4">
    <source>
        <dbReference type="ARBA" id="ARBA00071664"/>
    </source>
</evidence>
<dbReference type="NCBIfam" id="TIGR00001">
    <property type="entry name" value="rpmI_bact"/>
    <property type="match status" value="1"/>
</dbReference>
<dbReference type="PROSITE" id="PS00936">
    <property type="entry name" value="RIBOSOMAL_L35"/>
    <property type="match status" value="1"/>
</dbReference>
<dbReference type="InterPro" id="IPR037229">
    <property type="entry name" value="Ribosomal_bL35_sf"/>
</dbReference>
<sequence>MPKQKTNRAAAKRFKLSGTGKAMRAQSNLRHGMIGKRRSRKRRLGGMVMVAGVDQARVLRMLGKR</sequence>
<evidence type="ECO:0000256" key="1">
    <source>
        <dbReference type="ARBA" id="ARBA00006598"/>
    </source>
</evidence>
<keyword evidence="3 5" id="KW-0687">Ribonucleoprotein</keyword>
<evidence type="ECO:0000256" key="2">
    <source>
        <dbReference type="ARBA" id="ARBA00022980"/>
    </source>
</evidence>
<gene>
    <name evidence="5 7" type="primary">rpmI</name>
    <name evidence="7" type="ORF">E6K72_07290</name>
</gene>
<comment type="similarity">
    <text evidence="1 5 6">Belongs to the bacterial ribosomal protein bL35 family.</text>
</comment>
<dbReference type="FunFam" id="4.10.410.60:FF:000001">
    <property type="entry name" value="50S ribosomal protein L35"/>
    <property type="match status" value="1"/>
</dbReference>
<dbReference type="InterPro" id="IPR001706">
    <property type="entry name" value="Ribosomal_bL35"/>
</dbReference>
<dbReference type="PANTHER" id="PTHR33343">
    <property type="entry name" value="54S RIBOSOMAL PROTEIN BL35M"/>
    <property type="match status" value="1"/>
</dbReference>